<keyword evidence="1" id="KW-0472">Membrane</keyword>
<keyword evidence="1" id="KW-1133">Transmembrane helix</keyword>
<organism evidence="2 3">
    <name type="scientific">Allacma fusca</name>
    <dbReference type="NCBI Taxonomy" id="39272"/>
    <lineage>
        <taxon>Eukaryota</taxon>
        <taxon>Metazoa</taxon>
        <taxon>Ecdysozoa</taxon>
        <taxon>Arthropoda</taxon>
        <taxon>Hexapoda</taxon>
        <taxon>Collembola</taxon>
        <taxon>Symphypleona</taxon>
        <taxon>Sminthuridae</taxon>
        <taxon>Allacma</taxon>
    </lineage>
</organism>
<feature type="transmembrane region" description="Helical" evidence="1">
    <location>
        <begin position="45"/>
        <end position="65"/>
    </location>
</feature>
<comment type="caution">
    <text evidence="2">The sequence shown here is derived from an EMBL/GenBank/DDBJ whole genome shotgun (WGS) entry which is preliminary data.</text>
</comment>
<keyword evidence="1" id="KW-0812">Transmembrane</keyword>
<evidence type="ECO:0000313" key="2">
    <source>
        <dbReference type="EMBL" id="CAG7820573.1"/>
    </source>
</evidence>
<sequence length="73" mass="8372">FAIGRKQSSNVVFTGICHLCQSIMVRRVQILTAVWFRHLISAVNWLWSLVLNVGTLSCSLAFTLLEDGYSWWK</sequence>
<dbReference type="AlphaFoldDB" id="A0A8J2PFV4"/>
<accession>A0A8J2PFV4</accession>
<dbReference type="Proteomes" id="UP000708208">
    <property type="component" value="Unassembled WGS sequence"/>
</dbReference>
<protein>
    <submittedName>
        <fullName evidence="2">Uncharacterized protein</fullName>
    </submittedName>
</protein>
<feature type="non-terminal residue" evidence="2">
    <location>
        <position position="73"/>
    </location>
</feature>
<gene>
    <name evidence="2" type="ORF">AFUS01_LOCUS30957</name>
</gene>
<reference evidence="2" key="1">
    <citation type="submission" date="2021-06" db="EMBL/GenBank/DDBJ databases">
        <authorList>
            <person name="Hodson N. C."/>
            <person name="Mongue J. A."/>
            <person name="Jaron S. K."/>
        </authorList>
    </citation>
    <scope>NUCLEOTIDE SEQUENCE</scope>
</reference>
<evidence type="ECO:0000256" key="1">
    <source>
        <dbReference type="SAM" id="Phobius"/>
    </source>
</evidence>
<name>A0A8J2PFV4_9HEXA</name>
<evidence type="ECO:0000313" key="3">
    <source>
        <dbReference type="Proteomes" id="UP000708208"/>
    </source>
</evidence>
<feature type="non-terminal residue" evidence="2">
    <location>
        <position position="1"/>
    </location>
</feature>
<dbReference type="EMBL" id="CAJVCH010482769">
    <property type="protein sequence ID" value="CAG7820573.1"/>
    <property type="molecule type" value="Genomic_DNA"/>
</dbReference>
<keyword evidence="3" id="KW-1185">Reference proteome</keyword>
<proteinExistence type="predicted"/>